<name>A0A5N0TAZ3_9GAMM</name>
<dbReference type="SMART" id="SM00116">
    <property type="entry name" value="CBS"/>
    <property type="match status" value="2"/>
</dbReference>
<dbReference type="Pfam" id="PF00571">
    <property type="entry name" value="CBS"/>
    <property type="match status" value="2"/>
</dbReference>
<dbReference type="Gene3D" id="3.30.590.20">
    <property type="match status" value="1"/>
</dbReference>
<dbReference type="InterPro" id="IPR046342">
    <property type="entry name" value="CBS_dom_sf"/>
</dbReference>
<comment type="caution">
    <text evidence="3">The sequence shown here is derived from an EMBL/GenBank/DDBJ whole genome shotgun (WGS) entry which is preliminary data.</text>
</comment>
<sequence>MKSLLDEVQALERMLDKGMLEVGQRRIGAEQEMFIVNRAWKPALAALDILDRIDDPRFTHELGLFNLEANLGVQNMDRHCLRRMEQEAQEVYAMARNAAHDAGCEIALAGILPTLGRDQLGLDAMVPMARYHALNDALRRLRGKDFEFTINGIDQLTVRHDNVMLEACNTSFQIHLQVGPDEFARLYNIAQVVTAPLMAAAVNSPILLGHRLWQESRIAVFEHSVDARSETHRTRGLKPRVHFGDHWVDESVVEIFKEDIARFRVILTTDTEDDPLGMVERGEPPRLNALRLHNGTVYRWNRPCYGVHNGIAHLRIENRVIPSGPTVLDEVANAAFFFGMMAGFADAGDDVRDRFEFSDVKANFLAAARDGLRAQLHWYDDQYLTAKELILDQLLPLARSGLHAVGIDGDDINRYLGVIQDRVEKRRTGARWMLESVAGMKGQGTPDQRMRCLVSSMVQQQSAGEPVSHWQLATFCEKLDWRDSYRFVGQFMVTDLFTVRDDDIVDFAASLMDWRHVRHVPVEGDDGELVGLVSHRALLRLVANGKLNESGKVTVSEIMKPDPITVTPDTQTVDAIRLMREHKLACLPVVENGKLVGLVTEHDLIVVSSQLLERYLAEEE</sequence>
<dbReference type="AlphaFoldDB" id="A0A5N0TAZ3"/>
<dbReference type="SUPFAM" id="SSF55931">
    <property type="entry name" value="Glutamine synthetase/guanido kinase"/>
    <property type="match status" value="1"/>
</dbReference>
<feature type="domain" description="CBS" evidence="2">
    <location>
        <begin position="492"/>
        <end position="550"/>
    </location>
</feature>
<evidence type="ECO:0000259" key="2">
    <source>
        <dbReference type="PROSITE" id="PS51371"/>
    </source>
</evidence>
<accession>A0A5N0TAZ3</accession>
<dbReference type="CDD" id="cd04584">
    <property type="entry name" value="CBS_pair_AcuB_like"/>
    <property type="match status" value="1"/>
</dbReference>
<proteinExistence type="predicted"/>
<dbReference type="Pfam" id="PF04107">
    <property type="entry name" value="GCS2"/>
    <property type="match status" value="1"/>
</dbReference>
<reference evidence="3 4" key="1">
    <citation type="submission" date="2019-09" db="EMBL/GenBank/DDBJ databases">
        <title>Wenzhouxiangella sp. Genome sequencing and assembly.</title>
        <authorList>
            <person name="Zhang R."/>
        </authorList>
    </citation>
    <scope>NUCLEOTIDE SEQUENCE [LARGE SCALE GENOMIC DNA]</scope>
    <source>
        <strain evidence="3 4">W260</strain>
    </source>
</reference>
<dbReference type="InterPro" id="IPR014746">
    <property type="entry name" value="Gln_synth/guanido_kin_cat_dom"/>
</dbReference>
<feature type="domain" description="CBS" evidence="2">
    <location>
        <begin position="559"/>
        <end position="614"/>
    </location>
</feature>
<dbReference type="Gene3D" id="3.10.580.10">
    <property type="entry name" value="CBS-domain"/>
    <property type="match status" value="1"/>
</dbReference>
<dbReference type="InterPro" id="IPR000644">
    <property type="entry name" value="CBS_dom"/>
</dbReference>
<evidence type="ECO:0000313" key="4">
    <source>
        <dbReference type="Proteomes" id="UP000325372"/>
    </source>
</evidence>
<dbReference type="SUPFAM" id="SSF54631">
    <property type="entry name" value="CBS-domain pair"/>
    <property type="match status" value="1"/>
</dbReference>
<protein>
    <submittedName>
        <fullName evidence="3">CBS domain-containing protein</fullName>
    </submittedName>
</protein>
<dbReference type="EMBL" id="VYXP01000004">
    <property type="protein sequence ID" value="KAA9132110.1"/>
    <property type="molecule type" value="Genomic_DNA"/>
</dbReference>
<evidence type="ECO:0000256" key="1">
    <source>
        <dbReference type="PROSITE-ProRule" id="PRU00703"/>
    </source>
</evidence>
<dbReference type="PANTHER" id="PTHR36510">
    <property type="entry name" value="GLUTAMATE--CYSTEINE LIGASE 2-RELATED"/>
    <property type="match status" value="1"/>
</dbReference>
<dbReference type="GO" id="GO:0004357">
    <property type="term" value="F:glutamate-cysteine ligase activity"/>
    <property type="evidence" value="ECO:0007669"/>
    <property type="project" value="InterPro"/>
</dbReference>
<dbReference type="InterPro" id="IPR050141">
    <property type="entry name" value="GCL_type2/YbdK_subfam"/>
</dbReference>
<dbReference type="GO" id="GO:0042398">
    <property type="term" value="P:modified amino acid biosynthetic process"/>
    <property type="evidence" value="ECO:0007669"/>
    <property type="project" value="InterPro"/>
</dbReference>
<organism evidence="3 4">
    <name type="scientific">Marinihelvus fidelis</name>
    <dbReference type="NCBI Taxonomy" id="2613842"/>
    <lineage>
        <taxon>Bacteria</taxon>
        <taxon>Pseudomonadati</taxon>
        <taxon>Pseudomonadota</taxon>
        <taxon>Gammaproteobacteria</taxon>
        <taxon>Chromatiales</taxon>
        <taxon>Wenzhouxiangellaceae</taxon>
        <taxon>Marinihelvus</taxon>
    </lineage>
</organism>
<dbReference type="PROSITE" id="PS51371">
    <property type="entry name" value="CBS"/>
    <property type="match status" value="2"/>
</dbReference>
<dbReference type="Proteomes" id="UP000325372">
    <property type="component" value="Unassembled WGS sequence"/>
</dbReference>
<dbReference type="PANTHER" id="PTHR36510:SF3">
    <property type="entry name" value="CONSERVED PROTEIN"/>
    <property type="match status" value="1"/>
</dbReference>
<keyword evidence="4" id="KW-1185">Reference proteome</keyword>
<gene>
    <name evidence="3" type="ORF">F3N42_07480</name>
</gene>
<evidence type="ECO:0000313" key="3">
    <source>
        <dbReference type="EMBL" id="KAA9132110.1"/>
    </source>
</evidence>
<dbReference type="InterPro" id="IPR006336">
    <property type="entry name" value="GCS2"/>
</dbReference>
<keyword evidence="1" id="KW-0129">CBS domain</keyword>